<proteinExistence type="predicted"/>
<evidence type="ECO:0000256" key="1">
    <source>
        <dbReference type="SAM" id="MobiDB-lite"/>
    </source>
</evidence>
<evidence type="ECO:0000313" key="2">
    <source>
        <dbReference type="EMBL" id="MEN3749928.1"/>
    </source>
</evidence>
<gene>
    <name evidence="2" type="ORF">TPR58_22335</name>
</gene>
<evidence type="ECO:0000313" key="3">
    <source>
        <dbReference type="Proteomes" id="UP001427805"/>
    </source>
</evidence>
<dbReference type="EMBL" id="JBDIZK010000020">
    <property type="protein sequence ID" value="MEN3749928.1"/>
    <property type="molecule type" value="Genomic_DNA"/>
</dbReference>
<accession>A0ABV0BEG2</accession>
<protein>
    <submittedName>
        <fullName evidence="2">Uncharacterized protein</fullName>
    </submittedName>
</protein>
<dbReference type="RefSeq" id="WP_346248977.1">
    <property type="nucleotide sequence ID" value="NZ_JBDIZK010000020.1"/>
</dbReference>
<reference evidence="2 3" key="1">
    <citation type="submission" date="2024-05" db="EMBL/GenBank/DDBJ databases">
        <title>Sphingomonas sp. HF-S3 16S ribosomal RNA gene Genome sequencing and assembly.</title>
        <authorList>
            <person name="Lee H."/>
        </authorList>
    </citation>
    <scope>NUCLEOTIDE SEQUENCE [LARGE SCALE GENOMIC DNA]</scope>
    <source>
        <strain evidence="2 3">HF-S3</strain>
    </source>
</reference>
<organism evidence="2 3">
    <name type="scientific">Sphingomonas rustica</name>
    <dbReference type="NCBI Taxonomy" id="3103142"/>
    <lineage>
        <taxon>Bacteria</taxon>
        <taxon>Pseudomonadati</taxon>
        <taxon>Pseudomonadota</taxon>
        <taxon>Alphaproteobacteria</taxon>
        <taxon>Sphingomonadales</taxon>
        <taxon>Sphingomonadaceae</taxon>
        <taxon>Sphingomonas</taxon>
    </lineage>
</organism>
<comment type="caution">
    <text evidence="2">The sequence shown here is derived from an EMBL/GenBank/DDBJ whole genome shotgun (WGS) entry which is preliminary data.</text>
</comment>
<feature type="region of interest" description="Disordered" evidence="1">
    <location>
        <begin position="29"/>
        <end position="48"/>
    </location>
</feature>
<sequence>MSRHDPDPDARIAALLMQVDASLTRSRDWIASRGEAEPVRPGDECARR</sequence>
<name>A0ABV0BEG2_9SPHN</name>
<dbReference type="Proteomes" id="UP001427805">
    <property type="component" value="Unassembled WGS sequence"/>
</dbReference>
<keyword evidence="3" id="KW-1185">Reference proteome</keyword>